<keyword evidence="2" id="KW-1185">Reference proteome</keyword>
<dbReference type="AlphaFoldDB" id="A0A2K9E325"/>
<dbReference type="KEGG" id="hsc:HVS_04130"/>
<sequence length="155" mass="17961">MSIFPDNITIKILDKIRNTSVAGIAAKVRLFSNHKNDYYFILPLSDDKGRIVITKRWLSEEIKKEKNMFIMDYSSELEDCKSQIEIIILDKNSLSRAISAMELYQDELDISDEDILKYKNASNYKYTARSEVFILDSSKSDIEINMSIEEQGIQT</sequence>
<evidence type="ECO:0000313" key="2">
    <source>
        <dbReference type="Proteomes" id="UP000233534"/>
    </source>
</evidence>
<protein>
    <submittedName>
        <fullName evidence="1">Uncharacterized protein</fullName>
    </submittedName>
</protein>
<name>A0A2K9E325_9FIRM</name>
<evidence type="ECO:0000313" key="1">
    <source>
        <dbReference type="EMBL" id="AUG56768.1"/>
    </source>
</evidence>
<dbReference type="Proteomes" id="UP000233534">
    <property type="component" value="Chromosome"/>
</dbReference>
<proteinExistence type="predicted"/>
<gene>
    <name evidence="1" type="ORF">HVS_04130</name>
</gene>
<dbReference type="EMBL" id="CP025197">
    <property type="protein sequence ID" value="AUG56768.1"/>
    <property type="molecule type" value="Genomic_DNA"/>
</dbReference>
<accession>A0A2K9E325</accession>
<reference evidence="1 2" key="1">
    <citation type="submission" date="2017-12" db="EMBL/GenBank/DDBJ databases">
        <title>Complete genome sequence of Herbivorax saccincola GGR1, a novel Cellulosome-producing hydrolytic bacterium in a thermophilic biogas plant, established by Illumina and Nanopore MinION sequencing.</title>
        <authorList>
            <person name="Pechtl A."/>
            <person name="Ruckert C."/>
            <person name="Koeck D.E."/>
            <person name="Maus I."/>
            <person name="Winkler A."/>
            <person name="Kalinowski J."/>
            <person name="Puhler A."/>
            <person name="Schwarz W.W."/>
            <person name="Zverlov V.V."/>
            <person name="Schluter A."/>
            <person name="Liebl W."/>
        </authorList>
    </citation>
    <scope>NUCLEOTIDE SEQUENCE [LARGE SCALE GENOMIC DNA]</scope>
    <source>
        <strain evidence="2">SR1</strain>
    </source>
</reference>
<organism evidence="1 2">
    <name type="scientific">Acetivibrio saccincola</name>
    <dbReference type="NCBI Taxonomy" id="1677857"/>
    <lineage>
        <taxon>Bacteria</taxon>
        <taxon>Bacillati</taxon>
        <taxon>Bacillota</taxon>
        <taxon>Clostridia</taxon>
        <taxon>Eubacteriales</taxon>
        <taxon>Oscillospiraceae</taxon>
        <taxon>Acetivibrio</taxon>
    </lineage>
</organism>
<dbReference type="RefSeq" id="WP_101299492.1">
    <property type="nucleotide sequence ID" value="NZ_CP025197.1"/>
</dbReference>